<dbReference type="InterPro" id="IPR017850">
    <property type="entry name" value="Alkaline_phosphatase_core_sf"/>
</dbReference>
<dbReference type="SUPFAM" id="SSF53649">
    <property type="entry name" value="Alkaline phosphatase-like"/>
    <property type="match status" value="1"/>
</dbReference>
<accession>A0A1X2HSJ1</accession>
<dbReference type="GO" id="GO:0017111">
    <property type="term" value="F:ribonucleoside triphosphate phosphatase activity"/>
    <property type="evidence" value="ECO:0007669"/>
    <property type="project" value="TreeGrafter"/>
</dbReference>
<dbReference type="PANTHER" id="PTHR10151">
    <property type="entry name" value="ECTONUCLEOTIDE PYROPHOSPHATASE/PHOSPHODIESTERASE"/>
    <property type="match status" value="1"/>
</dbReference>
<evidence type="ECO:0000313" key="2">
    <source>
        <dbReference type="Proteomes" id="UP000242180"/>
    </source>
</evidence>
<dbReference type="GO" id="GO:0009141">
    <property type="term" value="P:nucleoside triphosphate metabolic process"/>
    <property type="evidence" value="ECO:0007669"/>
    <property type="project" value="TreeGrafter"/>
</dbReference>
<dbReference type="FunCoup" id="A0A1X2HSJ1">
    <property type="interactions" value="205"/>
</dbReference>
<dbReference type="STRING" id="13706.A0A1X2HSJ1"/>
<dbReference type="Proteomes" id="UP000242180">
    <property type="component" value="Unassembled WGS sequence"/>
</dbReference>
<dbReference type="EMBL" id="MCGN01000001">
    <property type="protein sequence ID" value="ORZ02552.1"/>
    <property type="molecule type" value="Genomic_DNA"/>
</dbReference>
<gene>
    <name evidence="1" type="ORF">BCR43DRAFT_429416</name>
</gene>
<sequence>MGSLTLGLCVTVDNPTRPVMNNGTHDFHPTVIMISLDGVVNHDLDLHITPNLARIASNGMRAHWMTPSFPSITFPNHWTLVTGLFPEAHGIVNNYFYDPVLNDTFNYKDPAHSWDMKWWGGEPIWITAVRQGRIAGAIMWPGCSVTFNDLQPSLSVPYSDAMTMDEKVDQALEWIDLPMEHRPEFIGLYVPQVDQAGHREGPFANEASILTMKQLRLADAGVGRLVHGLSARNLTEIIHVIVVSDHGMSQTDVSRLIYYDDELTPAELALIATTEGDPLLAIRPPANVNQTEAVDRLYNAFKRLQRKSGHFEVYKRESIPTRYHYSHNERIAPLLVVPEAGWLLITHQRYDRTKDGDVFHPRGTHGYDNLSPQMRAFFVGQGPTFSKDVTAKPFQNIEVYEVLTRILNLKPAANNGTLRGHLQIE</sequence>
<comment type="caution">
    <text evidence="1">The sequence shown here is derived from an EMBL/GenBank/DDBJ whole genome shotgun (WGS) entry which is preliminary data.</text>
</comment>
<dbReference type="CDD" id="cd16018">
    <property type="entry name" value="Enpp"/>
    <property type="match status" value="1"/>
</dbReference>
<dbReference type="InParanoid" id="A0A1X2HSJ1"/>
<name>A0A1X2HSJ1_SYNRA</name>
<reference evidence="1 2" key="1">
    <citation type="submission" date="2016-07" db="EMBL/GenBank/DDBJ databases">
        <title>Pervasive Adenine N6-methylation of Active Genes in Fungi.</title>
        <authorList>
            <consortium name="DOE Joint Genome Institute"/>
            <person name="Mondo S.J."/>
            <person name="Dannebaum R.O."/>
            <person name="Kuo R.C."/>
            <person name="Labutti K."/>
            <person name="Haridas S."/>
            <person name="Kuo A."/>
            <person name="Salamov A."/>
            <person name="Ahrendt S.R."/>
            <person name="Lipzen A."/>
            <person name="Sullivan W."/>
            <person name="Andreopoulos W.B."/>
            <person name="Clum A."/>
            <person name="Lindquist E."/>
            <person name="Daum C."/>
            <person name="Ramamoorthy G.K."/>
            <person name="Gryganskyi A."/>
            <person name="Culley D."/>
            <person name="Magnuson J.K."/>
            <person name="James T.Y."/>
            <person name="O'Malley M.A."/>
            <person name="Stajich J.E."/>
            <person name="Spatafora J.W."/>
            <person name="Visel A."/>
            <person name="Grigoriev I.V."/>
        </authorList>
    </citation>
    <scope>NUCLEOTIDE SEQUENCE [LARGE SCALE GENOMIC DNA]</scope>
    <source>
        <strain evidence="1 2">NRRL 2496</strain>
    </source>
</reference>
<dbReference type="OrthoDB" id="415411at2759"/>
<evidence type="ECO:0000313" key="1">
    <source>
        <dbReference type="EMBL" id="ORZ02552.1"/>
    </source>
</evidence>
<keyword evidence="2" id="KW-1185">Reference proteome</keyword>
<dbReference type="Pfam" id="PF01663">
    <property type="entry name" value="Phosphodiest"/>
    <property type="match status" value="1"/>
</dbReference>
<dbReference type="AlphaFoldDB" id="A0A1X2HSJ1"/>
<dbReference type="InterPro" id="IPR002591">
    <property type="entry name" value="Phosphodiest/P_Trfase"/>
</dbReference>
<organism evidence="1 2">
    <name type="scientific">Syncephalastrum racemosum</name>
    <name type="common">Filamentous fungus</name>
    <dbReference type="NCBI Taxonomy" id="13706"/>
    <lineage>
        <taxon>Eukaryota</taxon>
        <taxon>Fungi</taxon>
        <taxon>Fungi incertae sedis</taxon>
        <taxon>Mucoromycota</taxon>
        <taxon>Mucoromycotina</taxon>
        <taxon>Mucoromycetes</taxon>
        <taxon>Mucorales</taxon>
        <taxon>Syncephalastraceae</taxon>
        <taxon>Syncephalastrum</taxon>
    </lineage>
</organism>
<proteinExistence type="predicted"/>
<dbReference type="GO" id="GO:0047429">
    <property type="term" value="F:nucleoside triphosphate diphosphatase activity"/>
    <property type="evidence" value="ECO:0007669"/>
    <property type="project" value="TreeGrafter"/>
</dbReference>
<dbReference type="PANTHER" id="PTHR10151:SF120">
    <property type="entry name" value="BIS(5'-ADENOSYL)-TRIPHOSPHATASE"/>
    <property type="match status" value="1"/>
</dbReference>
<protein>
    <submittedName>
        <fullName evidence="1">Alkaline-phosphatase-like protein</fullName>
    </submittedName>
</protein>
<dbReference type="Gene3D" id="3.30.1360.180">
    <property type="match status" value="1"/>
</dbReference>
<dbReference type="Gene3D" id="3.40.720.10">
    <property type="entry name" value="Alkaline Phosphatase, subunit A"/>
    <property type="match status" value="1"/>
</dbReference>
<dbReference type="OMA" id="DEYVSRD"/>